<gene>
    <name evidence="4" type="primary">LOC115630487</name>
</gene>
<dbReference type="OrthoDB" id="413400at2759"/>
<dbReference type="InterPro" id="IPR037140">
    <property type="entry name" value="VHL_beta_dom_sf"/>
</dbReference>
<protein>
    <submittedName>
        <fullName evidence="4">Protein Vhl</fullName>
    </submittedName>
</protein>
<name>A0A6J2U4S6_DROLE</name>
<dbReference type="FunFam" id="2.60.40.780:FF:000003">
    <property type="entry name" value="Protein Vhl"/>
    <property type="match status" value="1"/>
</dbReference>
<evidence type="ECO:0000313" key="3">
    <source>
        <dbReference type="Proteomes" id="UP000504634"/>
    </source>
</evidence>
<dbReference type="CDD" id="cd05468">
    <property type="entry name" value="pVHL"/>
    <property type="match status" value="1"/>
</dbReference>
<evidence type="ECO:0000256" key="1">
    <source>
        <dbReference type="ARBA" id="ARBA00010057"/>
    </source>
</evidence>
<evidence type="ECO:0000259" key="2">
    <source>
        <dbReference type="Pfam" id="PF01847"/>
    </source>
</evidence>
<dbReference type="RefSeq" id="XP_030382935.1">
    <property type="nucleotide sequence ID" value="XM_030527075.1"/>
</dbReference>
<reference evidence="4" key="1">
    <citation type="submission" date="2025-08" db="UniProtKB">
        <authorList>
            <consortium name="RefSeq"/>
        </authorList>
    </citation>
    <scope>IDENTIFICATION</scope>
    <source>
        <strain evidence="4">11010-0011.00</strain>
        <tissue evidence="4">Whole body</tissue>
    </source>
</reference>
<dbReference type="Pfam" id="PF01847">
    <property type="entry name" value="VHL"/>
    <property type="match status" value="1"/>
</dbReference>
<dbReference type="Gene3D" id="2.60.40.780">
    <property type="entry name" value="von Hippel-Lindau disease tumour suppressor, beta domain"/>
    <property type="match status" value="1"/>
</dbReference>
<feature type="domain" description="von Hippel-Lindau disease tumour suppressor beta" evidence="2">
    <location>
        <begin position="29"/>
        <end position="96"/>
    </location>
</feature>
<dbReference type="GeneID" id="115630487"/>
<keyword evidence="3" id="KW-1185">Reference proteome</keyword>
<evidence type="ECO:0000313" key="4">
    <source>
        <dbReference type="RefSeq" id="XP_030382935.1"/>
    </source>
</evidence>
<dbReference type="SUPFAM" id="SSF49468">
    <property type="entry name" value="VHL"/>
    <property type="match status" value="1"/>
</dbReference>
<accession>A0A6J2U4S6</accession>
<sequence>MSLQIARNNRNWRDGQPPQRPLLPPELVEVFVLFINTTNRTLDLYWICERENDNIYLTLKPNEEVRVNTYNTHSWFFRDYYTGESMHVRSKRLFSPVRIRVPHPQRPDQMCDVRSQVLIHFPLRTLKENCLWLIVKMLVRSGDSPREAIESYFIPMTLKQQLLALLGSIETYRTQANTRRPRFMVRR</sequence>
<organism evidence="3 4">
    <name type="scientific">Drosophila lebanonensis</name>
    <name type="common">Fruit fly</name>
    <name type="synonym">Scaptodrosophila lebanonensis</name>
    <dbReference type="NCBI Taxonomy" id="7225"/>
    <lineage>
        <taxon>Eukaryota</taxon>
        <taxon>Metazoa</taxon>
        <taxon>Ecdysozoa</taxon>
        <taxon>Arthropoda</taxon>
        <taxon>Hexapoda</taxon>
        <taxon>Insecta</taxon>
        <taxon>Pterygota</taxon>
        <taxon>Neoptera</taxon>
        <taxon>Endopterygota</taxon>
        <taxon>Diptera</taxon>
        <taxon>Brachycera</taxon>
        <taxon>Muscomorpha</taxon>
        <taxon>Ephydroidea</taxon>
        <taxon>Drosophilidae</taxon>
        <taxon>Scaptodrosophila</taxon>
    </lineage>
</organism>
<dbReference type="InterPro" id="IPR024053">
    <property type="entry name" value="VHL_beta_dom"/>
</dbReference>
<dbReference type="CTD" id="7428"/>
<dbReference type="Proteomes" id="UP000504634">
    <property type="component" value="Unplaced"/>
</dbReference>
<dbReference type="InterPro" id="IPR022772">
    <property type="entry name" value="VHL_tumour_suppress_b/a_dom"/>
</dbReference>
<dbReference type="AlphaFoldDB" id="A0A6J2U4S6"/>
<proteinExistence type="inferred from homology"/>
<comment type="similarity">
    <text evidence="1">Belongs to the VHL family.</text>
</comment>
<dbReference type="InterPro" id="IPR036208">
    <property type="entry name" value="VHL_sf"/>
</dbReference>